<dbReference type="Proteomes" id="UP000837857">
    <property type="component" value="Chromosome 12"/>
</dbReference>
<organism evidence="1 2">
    <name type="scientific">Iphiclides podalirius</name>
    <name type="common">scarce swallowtail</name>
    <dbReference type="NCBI Taxonomy" id="110791"/>
    <lineage>
        <taxon>Eukaryota</taxon>
        <taxon>Metazoa</taxon>
        <taxon>Ecdysozoa</taxon>
        <taxon>Arthropoda</taxon>
        <taxon>Hexapoda</taxon>
        <taxon>Insecta</taxon>
        <taxon>Pterygota</taxon>
        <taxon>Neoptera</taxon>
        <taxon>Endopterygota</taxon>
        <taxon>Lepidoptera</taxon>
        <taxon>Glossata</taxon>
        <taxon>Ditrysia</taxon>
        <taxon>Papilionoidea</taxon>
        <taxon>Papilionidae</taxon>
        <taxon>Papilioninae</taxon>
        <taxon>Iphiclides</taxon>
    </lineage>
</organism>
<proteinExistence type="predicted"/>
<sequence length="72" mass="7530">MAESRLDDLLGTRSGLVPITRASVNTAAHLQRCLGSMGAYCQAKLVMLENSNIVGGSLIGAKLTSGTWGLPR</sequence>
<feature type="non-terminal residue" evidence="1">
    <location>
        <position position="72"/>
    </location>
</feature>
<dbReference type="EMBL" id="OW152824">
    <property type="protein sequence ID" value="CAH2040532.1"/>
    <property type="molecule type" value="Genomic_DNA"/>
</dbReference>
<keyword evidence="2" id="KW-1185">Reference proteome</keyword>
<name>A0ABN8HSI1_9NEOP</name>
<protein>
    <submittedName>
        <fullName evidence="1">Uncharacterized protein</fullName>
    </submittedName>
</protein>
<gene>
    <name evidence="1" type="ORF">IPOD504_LOCUS2637</name>
</gene>
<evidence type="ECO:0000313" key="1">
    <source>
        <dbReference type="EMBL" id="CAH2040532.1"/>
    </source>
</evidence>
<evidence type="ECO:0000313" key="2">
    <source>
        <dbReference type="Proteomes" id="UP000837857"/>
    </source>
</evidence>
<reference evidence="1" key="1">
    <citation type="submission" date="2022-03" db="EMBL/GenBank/DDBJ databases">
        <authorList>
            <person name="Martin H S."/>
        </authorList>
    </citation>
    <scope>NUCLEOTIDE SEQUENCE</scope>
</reference>
<accession>A0ABN8HSI1</accession>